<evidence type="ECO:0000313" key="2">
    <source>
        <dbReference type="Proteomes" id="UP000314294"/>
    </source>
</evidence>
<reference evidence="1 2" key="1">
    <citation type="submission" date="2019-03" db="EMBL/GenBank/DDBJ databases">
        <title>First draft genome of Liparis tanakae, snailfish: a comprehensive survey of snailfish specific genes.</title>
        <authorList>
            <person name="Kim W."/>
            <person name="Song I."/>
            <person name="Jeong J.-H."/>
            <person name="Kim D."/>
            <person name="Kim S."/>
            <person name="Ryu S."/>
            <person name="Song J.Y."/>
            <person name="Lee S.K."/>
        </authorList>
    </citation>
    <scope>NUCLEOTIDE SEQUENCE [LARGE SCALE GENOMIC DNA]</scope>
    <source>
        <tissue evidence="1">Muscle</tissue>
    </source>
</reference>
<proteinExistence type="predicted"/>
<organism evidence="1 2">
    <name type="scientific">Liparis tanakae</name>
    <name type="common">Tanaka's snailfish</name>
    <dbReference type="NCBI Taxonomy" id="230148"/>
    <lineage>
        <taxon>Eukaryota</taxon>
        <taxon>Metazoa</taxon>
        <taxon>Chordata</taxon>
        <taxon>Craniata</taxon>
        <taxon>Vertebrata</taxon>
        <taxon>Euteleostomi</taxon>
        <taxon>Actinopterygii</taxon>
        <taxon>Neopterygii</taxon>
        <taxon>Teleostei</taxon>
        <taxon>Neoteleostei</taxon>
        <taxon>Acanthomorphata</taxon>
        <taxon>Eupercaria</taxon>
        <taxon>Perciformes</taxon>
        <taxon>Cottioidei</taxon>
        <taxon>Cottales</taxon>
        <taxon>Liparidae</taxon>
        <taxon>Liparis</taxon>
    </lineage>
</organism>
<protein>
    <submittedName>
        <fullName evidence="1">Uncharacterized protein</fullName>
    </submittedName>
</protein>
<evidence type="ECO:0000313" key="1">
    <source>
        <dbReference type="EMBL" id="TNN31507.1"/>
    </source>
</evidence>
<keyword evidence="2" id="KW-1185">Reference proteome</keyword>
<name>A0A4Z2ERH5_9TELE</name>
<dbReference type="EMBL" id="SRLO01003402">
    <property type="protein sequence ID" value="TNN31507.1"/>
    <property type="molecule type" value="Genomic_DNA"/>
</dbReference>
<dbReference type="Proteomes" id="UP000314294">
    <property type="component" value="Unassembled WGS sequence"/>
</dbReference>
<sequence length="184" mass="20510">MYNADAPFEAIVSLQDPECLTSSSAPREQAACFMAHSLGYDALSLAHTASSARLSGQSSSHSEQRPRLMRASHRHFLPALHWMYCSGDVTSGQIRLHVTQYALFVWSTTHVELPGHKTSRHVSVETKKKKKKKFRRDTKYDKVRRGYTSRALTLALPLVLHVQVGVAFAFGLEQCAFVLVGLPV</sequence>
<accession>A0A4Z2ERH5</accession>
<comment type="caution">
    <text evidence="1">The sequence shown here is derived from an EMBL/GenBank/DDBJ whole genome shotgun (WGS) entry which is preliminary data.</text>
</comment>
<gene>
    <name evidence="1" type="ORF">EYF80_058342</name>
</gene>
<dbReference type="AlphaFoldDB" id="A0A4Z2ERH5"/>